<dbReference type="CDD" id="cd00170">
    <property type="entry name" value="SEC14"/>
    <property type="match status" value="1"/>
</dbReference>
<gene>
    <name evidence="2" type="primary">CLVS2</name>
</gene>
<sequence>MEAEKDRLKATLDLEEPTEDLMEWAKDNINEDPDKSDQIVSDFRDMIFAKGECTPHRTDDAFLLQFLRARHFIVGKAHRLMVNYYKFKESNPQYFKEVKLERVRELARNHIISVPPYKDQLGRRLMIQRMGIWKPSEFTTDELFQLTIGILEVALMEPQFQIKGGVMIFDLSELSISQAWYMTPTIANHIIQVALTSMPIRIEGIHILYQSWVFEIAYNFIQPLINEGVKDRIVFHGDDLESLHSHVDPKHLPKRYGGVHIDYPVDIWFEDWVKHDDRIIQNLVDLGYDDMERLKEDREEEK</sequence>
<protein>
    <submittedName>
        <fullName evidence="2">Clavesin-2</fullName>
    </submittedName>
</protein>
<dbReference type="PRINTS" id="PR00180">
    <property type="entry name" value="CRETINALDHBP"/>
</dbReference>
<dbReference type="GO" id="GO:0016020">
    <property type="term" value="C:membrane"/>
    <property type="evidence" value="ECO:0007669"/>
    <property type="project" value="TreeGrafter"/>
</dbReference>
<proteinExistence type="predicted"/>
<dbReference type="SMART" id="SM01100">
    <property type="entry name" value="CRAL_TRIO_N"/>
    <property type="match status" value="1"/>
</dbReference>
<evidence type="ECO:0000259" key="1">
    <source>
        <dbReference type="PROSITE" id="PS50191"/>
    </source>
</evidence>
<dbReference type="OrthoDB" id="440711at2759"/>
<dbReference type="InterPro" id="IPR036865">
    <property type="entry name" value="CRAL-TRIO_dom_sf"/>
</dbReference>
<accession>V5FYQ9</accession>
<dbReference type="SUPFAM" id="SSF46938">
    <property type="entry name" value="CRAL/TRIO N-terminal domain"/>
    <property type="match status" value="1"/>
</dbReference>
<dbReference type="PANTHER" id="PTHR10174">
    <property type="entry name" value="ALPHA-TOCOPHEROL TRANSFER PROTEIN-RELATED"/>
    <property type="match status" value="1"/>
</dbReference>
<dbReference type="Gene3D" id="1.10.8.20">
    <property type="entry name" value="N-terminal domain of phosphatidylinositol transfer protein sec14p"/>
    <property type="match status" value="1"/>
</dbReference>
<dbReference type="AlphaFoldDB" id="V5FYQ9"/>
<organism evidence="2">
    <name type="scientific">Anoplophora glabripennis</name>
    <name type="common">Asian longhorn beetle</name>
    <name type="synonym">Anoplophora nobilis</name>
    <dbReference type="NCBI Taxonomy" id="217634"/>
    <lineage>
        <taxon>Eukaryota</taxon>
        <taxon>Metazoa</taxon>
        <taxon>Ecdysozoa</taxon>
        <taxon>Arthropoda</taxon>
        <taxon>Hexapoda</taxon>
        <taxon>Insecta</taxon>
        <taxon>Pterygota</taxon>
        <taxon>Neoptera</taxon>
        <taxon>Endopterygota</taxon>
        <taxon>Coleoptera</taxon>
        <taxon>Polyphaga</taxon>
        <taxon>Cucujiformia</taxon>
        <taxon>Chrysomeloidea</taxon>
        <taxon>Cerambycidae</taxon>
        <taxon>Lamiinae</taxon>
        <taxon>Lamiini</taxon>
        <taxon>Anoplophora</taxon>
    </lineage>
</organism>
<dbReference type="Pfam" id="PF00650">
    <property type="entry name" value="CRAL_TRIO"/>
    <property type="match status" value="1"/>
</dbReference>
<dbReference type="EMBL" id="GALX01005646">
    <property type="protein sequence ID" value="JAB62820.1"/>
    <property type="molecule type" value="Transcribed_RNA"/>
</dbReference>
<dbReference type="SMART" id="SM00516">
    <property type="entry name" value="SEC14"/>
    <property type="match status" value="1"/>
</dbReference>
<dbReference type="PROSITE" id="PS50191">
    <property type="entry name" value="CRAL_TRIO"/>
    <property type="match status" value="1"/>
</dbReference>
<evidence type="ECO:0000313" key="2">
    <source>
        <dbReference type="EMBL" id="JAB62820.1"/>
    </source>
</evidence>
<name>V5FYQ9_ANOGL</name>
<dbReference type="InterPro" id="IPR011074">
    <property type="entry name" value="CRAL/TRIO_N_dom"/>
</dbReference>
<dbReference type="GeneID" id="108909475"/>
<dbReference type="InterPro" id="IPR001251">
    <property type="entry name" value="CRAL-TRIO_dom"/>
</dbReference>
<feature type="domain" description="CRAL-TRIO" evidence="1">
    <location>
        <begin position="99"/>
        <end position="264"/>
    </location>
</feature>
<dbReference type="InterPro" id="IPR036273">
    <property type="entry name" value="CRAL/TRIO_N_dom_sf"/>
</dbReference>
<dbReference type="GO" id="GO:1902936">
    <property type="term" value="F:phosphatidylinositol bisphosphate binding"/>
    <property type="evidence" value="ECO:0007669"/>
    <property type="project" value="TreeGrafter"/>
</dbReference>
<dbReference type="Gene3D" id="3.40.525.10">
    <property type="entry name" value="CRAL-TRIO lipid binding domain"/>
    <property type="match status" value="1"/>
</dbReference>
<reference evidence="2" key="1">
    <citation type="submission" date="2013-07" db="EMBL/GenBank/DDBJ databases">
        <title>Midgut Transcriptome Profiling of Anoplphora glabripennis, a Lignocellulose Degrading, Wood-Boring Cerambycid.</title>
        <authorList>
            <person name="Scully E.D."/>
            <person name="Hoover K."/>
            <person name="Carlson J.E."/>
            <person name="Tien M."/>
            <person name="Geib S.M."/>
        </authorList>
    </citation>
    <scope>NUCLEOTIDE SEQUENCE</scope>
</reference>
<dbReference type="PANTHER" id="PTHR10174:SF234">
    <property type="entry name" value="SD01558P"/>
    <property type="match status" value="1"/>
</dbReference>
<dbReference type="SUPFAM" id="SSF52087">
    <property type="entry name" value="CRAL/TRIO domain"/>
    <property type="match status" value="1"/>
</dbReference>